<gene>
    <name evidence="2" type="ORF">B2G88_04660</name>
</gene>
<comment type="caution">
    <text evidence="2">The sequence shown here is derived from an EMBL/GenBank/DDBJ whole genome shotgun (WGS) entry which is preliminary data.</text>
</comment>
<reference evidence="2 3" key="1">
    <citation type="submission" date="2017-02" db="EMBL/GenBank/DDBJ databases">
        <title>Natronthermophilus aegyptiacus gen. nov.,sp. nov., an aerobic, extremely halophilic alkalithermophilic archaeon isolated from the athalassohaline Wadi An Natrun, Egypt.</title>
        <authorList>
            <person name="Zhao B."/>
        </authorList>
    </citation>
    <scope>NUCLEOTIDE SEQUENCE [LARGE SCALE GENOMIC DNA]</scope>
    <source>
        <strain evidence="2 3">CGMCC 1.3597</strain>
    </source>
</reference>
<dbReference type="OrthoDB" id="205286at2157"/>
<dbReference type="AlphaFoldDB" id="A0A202EDL9"/>
<dbReference type="PROSITE" id="PS51257">
    <property type="entry name" value="PROKAR_LIPOPROTEIN"/>
    <property type="match status" value="1"/>
</dbReference>
<dbReference type="EMBL" id="MWPH01000001">
    <property type="protein sequence ID" value="OVE86090.1"/>
    <property type="molecule type" value="Genomic_DNA"/>
</dbReference>
<evidence type="ECO:0000313" key="2">
    <source>
        <dbReference type="EMBL" id="OVE86090.1"/>
    </source>
</evidence>
<protein>
    <submittedName>
        <fullName evidence="2">Uncharacterized protein</fullName>
    </submittedName>
</protein>
<name>A0A202EDL9_9EURY</name>
<proteinExistence type="predicted"/>
<dbReference type="InterPro" id="IPR045396">
    <property type="entry name" value="DUF6517"/>
</dbReference>
<dbReference type="Proteomes" id="UP000196084">
    <property type="component" value="Unassembled WGS sequence"/>
</dbReference>
<feature type="compositionally biased region" description="Acidic residues" evidence="1">
    <location>
        <begin position="220"/>
        <end position="267"/>
    </location>
</feature>
<evidence type="ECO:0000313" key="3">
    <source>
        <dbReference type="Proteomes" id="UP000196084"/>
    </source>
</evidence>
<accession>A0A202EDL9</accession>
<keyword evidence="3" id="KW-1185">Reference proteome</keyword>
<feature type="region of interest" description="Disordered" evidence="1">
    <location>
        <begin position="215"/>
        <end position="267"/>
    </location>
</feature>
<evidence type="ECO:0000256" key="1">
    <source>
        <dbReference type="SAM" id="MobiDB-lite"/>
    </source>
</evidence>
<dbReference type="Pfam" id="PF20127">
    <property type="entry name" value="DUF6517"/>
    <property type="match status" value="1"/>
</dbReference>
<organism evidence="2 3">
    <name type="scientific">Natronolimnobius baerhuensis</name>
    <dbReference type="NCBI Taxonomy" id="253108"/>
    <lineage>
        <taxon>Archaea</taxon>
        <taxon>Methanobacteriati</taxon>
        <taxon>Methanobacteriota</taxon>
        <taxon>Stenosarchaea group</taxon>
        <taxon>Halobacteria</taxon>
        <taxon>Halobacteriales</taxon>
        <taxon>Natrialbaceae</taxon>
        <taxon>Natronolimnobius</taxon>
    </lineage>
</organism>
<sequence length="267" mass="28036">MDRRTLLAGVGAGGLASLAGCLGAVGMAEHSAAPAGVEQAVREETGYEQVAVEDLTIEESVGVSGVSETVVAENYLTDHEKAVEIAPLGRQRAAQFTVLTTPKIGFLGMEFNPVEEMNAQELVELIADNYDEIGDISADGSDSITILEQSTTRSRFTATAQFDGADINVDVHVTEAVEAGDDLVVTIGVYPQDLRQREEDNVIDLIEHVIEDLEAAAGDDAPDEGDENGGDGSDDTDEDDGTEDDDGTDGDDDAEDDGDDDGGLLTL</sequence>
<dbReference type="RefSeq" id="WP_054862826.1">
    <property type="nucleotide sequence ID" value="NZ_MWPH01000001.1"/>
</dbReference>